<dbReference type="AlphaFoldDB" id="A0A1D8AU96"/>
<evidence type="ECO:0000313" key="2">
    <source>
        <dbReference type="Proteomes" id="UP000095228"/>
    </source>
</evidence>
<dbReference type="RefSeq" id="WP_069961683.1">
    <property type="nucleotide sequence ID" value="NZ_CP016094.1"/>
</dbReference>
<dbReference type="Proteomes" id="UP000095228">
    <property type="component" value="Chromosome"/>
</dbReference>
<accession>A0A1D8AU96</accession>
<name>A0A1D8AU96_9BACT</name>
<proteinExistence type="predicted"/>
<dbReference type="STRING" id="1838286.Verru16b_01498"/>
<keyword evidence="2" id="KW-1185">Reference proteome</keyword>
<dbReference type="Gene3D" id="3.90.70.10">
    <property type="entry name" value="Cysteine proteinases"/>
    <property type="match status" value="1"/>
</dbReference>
<sequence>MRSRLCITVGFFLGGLGPAGWSAPAEQPAHLRVAPQSTALYQCGPTTLAAVLAFHGTVVPEETISTAIYSPTARGVLLMDLAWYARSRGFKTELRTGTPADLQQAVAAGQPPIVLLDLGLASIRQPHFTAVTGWDERGVRYQGRKPAGVLLTHKKFIRQWQRAGNQFLLITPGS</sequence>
<reference evidence="1 2" key="1">
    <citation type="submission" date="2016-06" db="EMBL/GenBank/DDBJ databases">
        <title>Three novel species with peptidoglycan cell walls form the new genus Lacunisphaera gen. nov. in the family Opitutaceae of the verrucomicrobial subdivision 4.</title>
        <authorList>
            <person name="Rast P."/>
            <person name="Gloeckner I."/>
            <person name="Jogler M."/>
            <person name="Boedeker C."/>
            <person name="Jeske O."/>
            <person name="Wiegand S."/>
            <person name="Reinhardt R."/>
            <person name="Schumann P."/>
            <person name="Rohde M."/>
            <person name="Spring S."/>
            <person name="Gloeckner F.O."/>
            <person name="Jogler C."/>
        </authorList>
    </citation>
    <scope>NUCLEOTIDE SEQUENCE [LARGE SCALE GENOMIC DNA]</scope>
    <source>
        <strain evidence="1 2">IG16b</strain>
    </source>
</reference>
<gene>
    <name evidence="1" type="ORF">Verru16b_01498</name>
</gene>
<evidence type="ECO:0000313" key="1">
    <source>
        <dbReference type="EMBL" id="AOS44436.1"/>
    </source>
</evidence>
<dbReference type="OrthoDB" id="9814129at2"/>
<protein>
    <submittedName>
        <fullName evidence="1">Uncharacterized protein</fullName>
    </submittedName>
</protein>
<dbReference type="KEGG" id="obg:Verru16b_01498"/>
<dbReference type="EMBL" id="CP016094">
    <property type="protein sequence ID" value="AOS44436.1"/>
    <property type="molecule type" value="Genomic_DNA"/>
</dbReference>
<organism evidence="1 2">
    <name type="scientific">Lacunisphaera limnophila</name>
    <dbReference type="NCBI Taxonomy" id="1838286"/>
    <lineage>
        <taxon>Bacteria</taxon>
        <taxon>Pseudomonadati</taxon>
        <taxon>Verrucomicrobiota</taxon>
        <taxon>Opitutia</taxon>
        <taxon>Opitutales</taxon>
        <taxon>Opitutaceae</taxon>
        <taxon>Lacunisphaera</taxon>
    </lineage>
</organism>